<dbReference type="AlphaFoldDB" id="A0A516SDN1"/>
<dbReference type="InterPro" id="IPR016181">
    <property type="entry name" value="Acyl_CoA_acyltransferase"/>
</dbReference>
<keyword evidence="1 4" id="KW-0808">Transferase</keyword>
<sequence>MEDGTSIRPAVQSDTVGLASLCAEHAAFERLGYVADGHAARLAAAMARGEVKIWVACAGEQLVGYAALTREFSTLAGSAYLHMDCLYVRAAWRNRRIGERLMAELQTFGRQLRYAALQWQTPDWNHDAIRFYRRLGASQLVKARFRLAI</sequence>
<protein>
    <submittedName>
        <fullName evidence="4">GNAT family N-acetyltransferase</fullName>
    </submittedName>
</protein>
<dbReference type="Proteomes" id="UP000317550">
    <property type="component" value="Chromosome"/>
</dbReference>
<dbReference type="OrthoDB" id="9805924at2"/>
<evidence type="ECO:0000256" key="2">
    <source>
        <dbReference type="ARBA" id="ARBA00023315"/>
    </source>
</evidence>
<dbReference type="RefSeq" id="WP_144277650.1">
    <property type="nucleotide sequence ID" value="NZ_CP041730.1"/>
</dbReference>
<proteinExistence type="predicted"/>
<feature type="domain" description="N-acetyltransferase" evidence="3">
    <location>
        <begin position="5"/>
        <end position="149"/>
    </location>
</feature>
<dbReference type="InterPro" id="IPR000182">
    <property type="entry name" value="GNAT_dom"/>
</dbReference>
<dbReference type="EMBL" id="CP041730">
    <property type="protein sequence ID" value="QDQ26251.1"/>
    <property type="molecule type" value="Genomic_DNA"/>
</dbReference>
<name>A0A516SDN1_9NEIS</name>
<dbReference type="GO" id="GO:0008080">
    <property type="term" value="F:N-acetyltransferase activity"/>
    <property type="evidence" value="ECO:0007669"/>
    <property type="project" value="UniProtKB-ARBA"/>
</dbReference>
<dbReference type="CDD" id="cd04301">
    <property type="entry name" value="NAT_SF"/>
    <property type="match status" value="1"/>
</dbReference>
<evidence type="ECO:0000313" key="5">
    <source>
        <dbReference type="Proteomes" id="UP000317550"/>
    </source>
</evidence>
<dbReference type="PANTHER" id="PTHR10545:SF29">
    <property type="entry name" value="GH14572P-RELATED"/>
    <property type="match status" value="1"/>
</dbReference>
<dbReference type="Gene3D" id="3.40.630.30">
    <property type="match status" value="1"/>
</dbReference>
<dbReference type="Pfam" id="PF00583">
    <property type="entry name" value="Acetyltransf_1"/>
    <property type="match status" value="1"/>
</dbReference>
<evidence type="ECO:0000259" key="3">
    <source>
        <dbReference type="PROSITE" id="PS51186"/>
    </source>
</evidence>
<dbReference type="PROSITE" id="PS51186">
    <property type="entry name" value="GNAT"/>
    <property type="match status" value="1"/>
</dbReference>
<keyword evidence="5" id="KW-1185">Reference proteome</keyword>
<evidence type="ECO:0000313" key="4">
    <source>
        <dbReference type="EMBL" id="QDQ26251.1"/>
    </source>
</evidence>
<reference evidence="5" key="1">
    <citation type="submission" date="2019-07" db="EMBL/GenBank/DDBJ databases">
        <title>Chitinimonas sp. nov., isolated from Ny-Alesund, arctica soil.</title>
        <authorList>
            <person name="Xu Q."/>
            <person name="Peng F."/>
        </authorList>
    </citation>
    <scope>NUCLEOTIDE SEQUENCE [LARGE SCALE GENOMIC DNA]</scope>
    <source>
        <strain evidence="5">R3-44</strain>
    </source>
</reference>
<dbReference type="SUPFAM" id="SSF55729">
    <property type="entry name" value="Acyl-CoA N-acyltransferases (Nat)"/>
    <property type="match status" value="1"/>
</dbReference>
<evidence type="ECO:0000256" key="1">
    <source>
        <dbReference type="ARBA" id="ARBA00022679"/>
    </source>
</evidence>
<keyword evidence="2" id="KW-0012">Acyltransferase</keyword>
<dbReference type="InterPro" id="IPR051016">
    <property type="entry name" value="Diverse_Substrate_AcTransf"/>
</dbReference>
<dbReference type="KEGG" id="cari:FNU76_07690"/>
<accession>A0A516SDN1</accession>
<gene>
    <name evidence="4" type="ORF">FNU76_07690</name>
</gene>
<organism evidence="4 5">
    <name type="scientific">Chitinimonas arctica</name>
    <dbReference type="NCBI Taxonomy" id="2594795"/>
    <lineage>
        <taxon>Bacteria</taxon>
        <taxon>Pseudomonadati</taxon>
        <taxon>Pseudomonadota</taxon>
        <taxon>Betaproteobacteria</taxon>
        <taxon>Neisseriales</taxon>
        <taxon>Chitinibacteraceae</taxon>
        <taxon>Chitinimonas</taxon>
    </lineage>
</organism>
<dbReference type="PANTHER" id="PTHR10545">
    <property type="entry name" value="DIAMINE N-ACETYLTRANSFERASE"/>
    <property type="match status" value="1"/>
</dbReference>